<proteinExistence type="predicted"/>
<gene>
    <name evidence="2" type="ORF">NDU88_003291</name>
</gene>
<name>A0AAV7T5S2_PLEWA</name>
<dbReference type="PANTHER" id="PTHR37984">
    <property type="entry name" value="PROTEIN CBG26694"/>
    <property type="match status" value="1"/>
</dbReference>
<feature type="region of interest" description="Disordered" evidence="1">
    <location>
        <begin position="1"/>
        <end position="68"/>
    </location>
</feature>
<accession>A0AAV7T5S2</accession>
<dbReference type="InterPro" id="IPR050951">
    <property type="entry name" value="Retrovirus_Pol_polyprotein"/>
</dbReference>
<dbReference type="SUPFAM" id="SSF56672">
    <property type="entry name" value="DNA/RNA polymerases"/>
    <property type="match status" value="1"/>
</dbReference>
<dbReference type="Proteomes" id="UP001066276">
    <property type="component" value="Chromosome 4_1"/>
</dbReference>
<dbReference type="AlphaFoldDB" id="A0AAV7T5S2"/>
<sequence>MWGQGPVTSFQAVPHPYTPKPEKTPGPRVRSAQKGSAERLVAQKLNRSRRDRLGASERDAAARHTVSGDGIKPKLELAKSIMPVPTPVDKDQVRSFLGLAEYHSKFVKNFVSVVQPLRMILKKGVKFEWSLECEGAFNAVKDDIGKMPTLGRFDVKRKTFLSTDGSL</sequence>
<reference evidence="2" key="1">
    <citation type="journal article" date="2022" name="bioRxiv">
        <title>Sequencing and chromosome-scale assembly of the giantPleurodeles waltlgenome.</title>
        <authorList>
            <person name="Brown T."/>
            <person name="Elewa A."/>
            <person name="Iarovenko S."/>
            <person name="Subramanian E."/>
            <person name="Araus A.J."/>
            <person name="Petzold A."/>
            <person name="Susuki M."/>
            <person name="Suzuki K.-i.T."/>
            <person name="Hayashi T."/>
            <person name="Toyoda A."/>
            <person name="Oliveira C."/>
            <person name="Osipova E."/>
            <person name="Leigh N.D."/>
            <person name="Simon A."/>
            <person name="Yun M.H."/>
        </authorList>
    </citation>
    <scope>NUCLEOTIDE SEQUENCE</scope>
    <source>
        <strain evidence="2">20211129_DDA</strain>
        <tissue evidence="2">Liver</tissue>
    </source>
</reference>
<evidence type="ECO:0000313" key="2">
    <source>
        <dbReference type="EMBL" id="KAJ1171429.1"/>
    </source>
</evidence>
<evidence type="ECO:0000313" key="3">
    <source>
        <dbReference type="Proteomes" id="UP001066276"/>
    </source>
</evidence>
<comment type="caution">
    <text evidence="2">The sequence shown here is derived from an EMBL/GenBank/DDBJ whole genome shotgun (WGS) entry which is preliminary data.</text>
</comment>
<dbReference type="Gene3D" id="3.30.70.270">
    <property type="match status" value="1"/>
</dbReference>
<dbReference type="FunFam" id="3.30.70.270:FF:000020">
    <property type="entry name" value="Transposon Tf2-6 polyprotein-like Protein"/>
    <property type="match status" value="1"/>
</dbReference>
<keyword evidence="3" id="KW-1185">Reference proteome</keyword>
<dbReference type="EMBL" id="JANPWB010000007">
    <property type="protein sequence ID" value="KAJ1171429.1"/>
    <property type="molecule type" value="Genomic_DNA"/>
</dbReference>
<evidence type="ECO:0008006" key="4">
    <source>
        <dbReference type="Google" id="ProtNLM"/>
    </source>
</evidence>
<evidence type="ECO:0000256" key="1">
    <source>
        <dbReference type="SAM" id="MobiDB-lite"/>
    </source>
</evidence>
<protein>
    <recommendedName>
        <fullName evidence="4">Reverse transcriptase/retrotransposon-derived protein RNase H-like domain-containing protein</fullName>
    </recommendedName>
</protein>
<organism evidence="2 3">
    <name type="scientific">Pleurodeles waltl</name>
    <name type="common">Iberian ribbed newt</name>
    <dbReference type="NCBI Taxonomy" id="8319"/>
    <lineage>
        <taxon>Eukaryota</taxon>
        <taxon>Metazoa</taxon>
        <taxon>Chordata</taxon>
        <taxon>Craniata</taxon>
        <taxon>Vertebrata</taxon>
        <taxon>Euteleostomi</taxon>
        <taxon>Amphibia</taxon>
        <taxon>Batrachia</taxon>
        <taxon>Caudata</taxon>
        <taxon>Salamandroidea</taxon>
        <taxon>Salamandridae</taxon>
        <taxon>Pleurodelinae</taxon>
        <taxon>Pleurodeles</taxon>
    </lineage>
</organism>
<dbReference type="PANTHER" id="PTHR37984:SF5">
    <property type="entry name" value="PROTEIN NYNRIN-LIKE"/>
    <property type="match status" value="1"/>
</dbReference>
<dbReference type="InterPro" id="IPR043128">
    <property type="entry name" value="Rev_trsase/Diguanyl_cyclase"/>
</dbReference>
<feature type="compositionally biased region" description="Polar residues" evidence="1">
    <location>
        <begin position="1"/>
        <end position="11"/>
    </location>
</feature>
<feature type="compositionally biased region" description="Basic and acidic residues" evidence="1">
    <location>
        <begin position="51"/>
        <end position="62"/>
    </location>
</feature>
<dbReference type="InterPro" id="IPR043502">
    <property type="entry name" value="DNA/RNA_pol_sf"/>
</dbReference>